<comment type="caution">
    <text evidence="1">The sequence shown here is derived from an EMBL/GenBank/DDBJ whole genome shotgun (WGS) entry which is preliminary data.</text>
</comment>
<keyword evidence="2" id="KW-1185">Reference proteome</keyword>
<protein>
    <submittedName>
        <fullName evidence="1">Uncharacterized protein</fullName>
    </submittedName>
</protein>
<evidence type="ECO:0000313" key="1">
    <source>
        <dbReference type="EMBL" id="KAK3045898.1"/>
    </source>
</evidence>
<evidence type="ECO:0000313" key="2">
    <source>
        <dbReference type="Proteomes" id="UP001271007"/>
    </source>
</evidence>
<sequence>MSRADWSRLGQALRPLLKDPYRYSVDALVGEGEAFHKLSKLSMEVNVAAKLMNVRIVLRSYEASLSDGALLVLLTDPESAPLDNADYFELWDSAELKSSDKKASQFVFYEPDIRRDPFRPRKLFHILLCRCKDGYICITRDDIRGKWSQMKELPQDVVKKHHFYDFAAVVKYITAHADRARHAIADALATMTPEQINEGLPDKPAHALKT</sequence>
<dbReference type="AlphaFoldDB" id="A0AAJ0G6Y4"/>
<organism evidence="1 2">
    <name type="scientific">Extremus antarcticus</name>
    <dbReference type="NCBI Taxonomy" id="702011"/>
    <lineage>
        <taxon>Eukaryota</taxon>
        <taxon>Fungi</taxon>
        <taxon>Dikarya</taxon>
        <taxon>Ascomycota</taxon>
        <taxon>Pezizomycotina</taxon>
        <taxon>Dothideomycetes</taxon>
        <taxon>Dothideomycetidae</taxon>
        <taxon>Mycosphaerellales</taxon>
        <taxon>Extremaceae</taxon>
        <taxon>Extremus</taxon>
    </lineage>
</organism>
<name>A0AAJ0G6Y4_9PEZI</name>
<dbReference type="EMBL" id="JAWDJX010000137">
    <property type="protein sequence ID" value="KAK3045898.1"/>
    <property type="molecule type" value="Genomic_DNA"/>
</dbReference>
<dbReference type="Proteomes" id="UP001271007">
    <property type="component" value="Unassembled WGS sequence"/>
</dbReference>
<gene>
    <name evidence="1" type="ORF">LTR09_012576</name>
</gene>
<proteinExistence type="predicted"/>
<accession>A0AAJ0G6Y4</accession>
<reference evidence="1" key="1">
    <citation type="submission" date="2023-04" db="EMBL/GenBank/DDBJ databases">
        <title>Black Yeasts Isolated from many extreme environments.</title>
        <authorList>
            <person name="Coleine C."/>
            <person name="Stajich J.E."/>
            <person name="Selbmann L."/>
        </authorList>
    </citation>
    <scope>NUCLEOTIDE SEQUENCE</scope>
    <source>
        <strain evidence="1">CCFEE 5312</strain>
    </source>
</reference>